<dbReference type="PRINTS" id="PR00180">
    <property type="entry name" value="CRETINALDHBP"/>
</dbReference>
<evidence type="ECO:0000313" key="13">
    <source>
        <dbReference type="EMBL" id="CAK9256956.1"/>
    </source>
</evidence>
<feature type="domain" description="CRAL-TRIO" evidence="11">
    <location>
        <begin position="393"/>
        <end position="566"/>
    </location>
</feature>
<dbReference type="InterPro" id="IPR009038">
    <property type="entry name" value="GOLD_dom"/>
</dbReference>
<dbReference type="InterPro" id="IPR036865">
    <property type="entry name" value="CRAL-TRIO_dom_sf"/>
</dbReference>
<dbReference type="Gene3D" id="2.60.120.680">
    <property type="entry name" value="GOLD domain"/>
    <property type="match status" value="1"/>
</dbReference>
<feature type="region of interest" description="Disordered" evidence="10">
    <location>
        <begin position="136"/>
        <end position="172"/>
    </location>
</feature>
<dbReference type="EMBL" id="OZ020105">
    <property type="protein sequence ID" value="CAK9256956.1"/>
    <property type="molecule type" value="Genomic_DNA"/>
</dbReference>
<evidence type="ECO:0000256" key="3">
    <source>
        <dbReference type="ARBA" id="ARBA00007155"/>
    </source>
</evidence>
<dbReference type="SUPFAM" id="SSF52087">
    <property type="entry name" value="CRAL/TRIO domain"/>
    <property type="match status" value="1"/>
</dbReference>
<dbReference type="Pfam" id="PF03765">
    <property type="entry name" value="CRAL_TRIO_N"/>
    <property type="match status" value="1"/>
</dbReference>
<dbReference type="SUPFAM" id="SSF101576">
    <property type="entry name" value="Supernatant protein factor (SPF), C-terminal domain"/>
    <property type="match status" value="1"/>
</dbReference>
<keyword evidence="8" id="KW-0472">Membrane</keyword>
<evidence type="ECO:0000313" key="14">
    <source>
        <dbReference type="Proteomes" id="UP001497444"/>
    </source>
</evidence>
<dbReference type="SMART" id="SM00516">
    <property type="entry name" value="SEC14"/>
    <property type="match status" value="1"/>
</dbReference>
<comment type="subcellular location">
    <subcellularLocation>
        <location evidence="2">Cytoplasm</location>
    </subcellularLocation>
    <subcellularLocation>
        <location evidence="1">Membrane</location>
    </subcellularLocation>
</comment>
<gene>
    <name evidence="13" type="ORF">CSSPJE1EN1_LOCUS2434</name>
</gene>
<dbReference type="PANTHER" id="PTHR45932:SF17">
    <property type="entry name" value="CELLULAR RETINALDEHYDE-BINDING_TRIPLE FUNCTION DOMAIN-CONTAINING PROTEIN"/>
    <property type="match status" value="1"/>
</dbReference>
<dbReference type="SUPFAM" id="SSF46938">
    <property type="entry name" value="CRAL/TRIO N-terminal domain"/>
    <property type="match status" value="1"/>
</dbReference>
<organism evidence="13 14">
    <name type="scientific">Sphagnum jensenii</name>
    <dbReference type="NCBI Taxonomy" id="128206"/>
    <lineage>
        <taxon>Eukaryota</taxon>
        <taxon>Viridiplantae</taxon>
        <taxon>Streptophyta</taxon>
        <taxon>Embryophyta</taxon>
        <taxon>Bryophyta</taxon>
        <taxon>Sphagnophytina</taxon>
        <taxon>Sphagnopsida</taxon>
        <taxon>Sphagnales</taxon>
        <taxon>Sphagnaceae</taxon>
        <taxon>Sphagnum</taxon>
    </lineage>
</organism>
<dbReference type="Gene3D" id="3.40.525.10">
    <property type="entry name" value="CRAL-TRIO lipid binding domain"/>
    <property type="match status" value="1"/>
</dbReference>
<feature type="compositionally biased region" description="Basic and acidic residues" evidence="10">
    <location>
        <begin position="22"/>
        <end position="46"/>
    </location>
</feature>
<evidence type="ECO:0000256" key="2">
    <source>
        <dbReference type="ARBA" id="ARBA00004496"/>
    </source>
</evidence>
<dbReference type="SMART" id="SM01100">
    <property type="entry name" value="CRAL_TRIO_N"/>
    <property type="match status" value="1"/>
</dbReference>
<dbReference type="InterPro" id="IPR011074">
    <property type="entry name" value="CRAL/TRIO_N_dom"/>
</dbReference>
<keyword evidence="5" id="KW-0963">Cytoplasm</keyword>
<feature type="compositionally biased region" description="Low complexity" evidence="10">
    <location>
        <begin position="136"/>
        <end position="148"/>
    </location>
</feature>
<keyword evidence="14" id="KW-1185">Reference proteome</keyword>
<keyword evidence="9" id="KW-0131">Cell cycle</keyword>
<dbReference type="Gene3D" id="1.10.8.20">
    <property type="entry name" value="N-terminal domain of phosphatidylinositol transfer protein sec14p"/>
    <property type="match status" value="1"/>
</dbReference>
<dbReference type="Pfam" id="PF25099">
    <property type="entry name" value="GOLD_PATL1_C"/>
    <property type="match status" value="1"/>
</dbReference>
<keyword evidence="7" id="KW-0446">Lipid-binding</keyword>
<protein>
    <recommendedName>
        <fullName evidence="15">Patellin-3</fullName>
    </recommendedName>
</protein>
<feature type="compositionally biased region" description="Polar residues" evidence="10">
    <location>
        <begin position="156"/>
        <end position="165"/>
    </location>
</feature>
<dbReference type="InterPro" id="IPR044834">
    <property type="entry name" value="PATL"/>
</dbReference>
<comment type="similarity">
    <text evidence="3">Belongs to the patellin family.</text>
</comment>
<keyword evidence="4" id="KW-0813">Transport</keyword>
<evidence type="ECO:0000256" key="7">
    <source>
        <dbReference type="ARBA" id="ARBA00023121"/>
    </source>
</evidence>
<evidence type="ECO:0000256" key="8">
    <source>
        <dbReference type="ARBA" id="ARBA00023136"/>
    </source>
</evidence>
<dbReference type="PROSITE" id="PS50191">
    <property type="entry name" value="CRAL_TRIO"/>
    <property type="match status" value="1"/>
</dbReference>
<dbReference type="Pfam" id="PF00650">
    <property type="entry name" value="CRAL_TRIO"/>
    <property type="match status" value="1"/>
</dbReference>
<name>A0ABP0VR78_9BRYO</name>
<dbReference type="InterPro" id="IPR001251">
    <property type="entry name" value="CRAL-TRIO_dom"/>
</dbReference>
<feature type="domain" description="GOLD" evidence="12">
    <location>
        <begin position="573"/>
        <end position="676"/>
    </location>
</feature>
<evidence type="ECO:0000259" key="11">
    <source>
        <dbReference type="PROSITE" id="PS50191"/>
    </source>
</evidence>
<evidence type="ECO:0000256" key="6">
    <source>
        <dbReference type="ARBA" id="ARBA00022618"/>
    </source>
</evidence>
<evidence type="ECO:0000256" key="5">
    <source>
        <dbReference type="ARBA" id="ARBA00022490"/>
    </source>
</evidence>
<proteinExistence type="inferred from homology"/>
<evidence type="ECO:0000256" key="4">
    <source>
        <dbReference type="ARBA" id="ARBA00022448"/>
    </source>
</evidence>
<dbReference type="PROSITE" id="PS50866">
    <property type="entry name" value="GOLD"/>
    <property type="match status" value="1"/>
</dbReference>
<evidence type="ECO:0008006" key="15">
    <source>
        <dbReference type="Google" id="ProtNLM"/>
    </source>
</evidence>
<keyword evidence="6" id="KW-0132">Cell division</keyword>
<reference evidence="13" key="1">
    <citation type="submission" date="2024-02" db="EMBL/GenBank/DDBJ databases">
        <authorList>
            <consortium name="ELIXIR-Norway"/>
            <consortium name="Elixir Norway"/>
        </authorList>
    </citation>
    <scope>NUCLEOTIDE SEQUENCE</scope>
</reference>
<evidence type="ECO:0000256" key="10">
    <source>
        <dbReference type="SAM" id="MobiDB-lite"/>
    </source>
</evidence>
<dbReference type="Proteomes" id="UP001497444">
    <property type="component" value="Chromosome 10"/>
</dbReference>
<evidence type="ECO:0000256" key="9">
    <source>
        <dbReference type="ARBA" id="ARBA00023306"/>
    </source>
</evidence>
<dbReference type="InterPro" id="IPR036273">
    <property type="entry name" value="CRAL/TRIO_N_dom_sf"/>
</dbReference>
<dbReference type="CDD" id="cd00170">
    <property type="entry name" value="SEC14"/>
    <property type="match status" value="1"/>
</dbReference>
<accession>A0ABP0VR78</accession>
<dbReference type="InterPro" id="IPR036598">
    <property type="entry name" value="GOLD_dom_sf"/>
</dbReference>
<feature type="region of interest" description="Disordered" evidence="10">
    <location>
        <begin position="19"/>
        <end position="46"/>
    </location>
</feature>
<sequence>MGVWKKLCNYAGVKQNLTVDGADGKGKKEGGKSEERIAKKKGDKDHVVDMVTDDSSASSNVEHTTYPFKEESNFINDLKEPQKKALKDLKEKIKALIKDNGFAIPPEVLRESRAAAAAEAIKEAAETEAIKAAAEAIKAAEETTPPTAEDAKSAVNDASATTMESTEALDEGAGTAVPAESETLKVETVTAGAPVVEALEEMIPAPEVAAVVDTTPAPEVESPAEATPALEVQSPVETAPAPEVQACVEAAPAPEAQVAVETTSAPEAQVSMETAPAPEDQATADVEMPEVETKEAVLETKIAELKETTKEEVATETLEEETVDNTMPLEETTENPEDVCLWGVPLLDTKGDERTNVILLKFLRAKDFKVDEAYTMLVNTVKWRQSFLATTIREKKLQSKLDECFYMQGKDREGHPVCYNIWGAFHGNPDLSEKMLGNDSKMKNNFLRWRVQLLEKGIKELKFTPGGTSAILQVNDLKNIPLLKKEMRDAVHSVINLLKDNYPELVVKNVFLNPPWYFSALYNLINPFITPRMKSKIFLARPGQIFNSIAPEDVLVQYGGFARSNDAEFTGAESSVTELIINAGEEKSIEIALEQAGSTAVWDLSVIGWDVSYRAEFAPTATESHHTIPEKTKKLLSVEQTIRGTFNCQEPGKLLLSINNNSASKKEKRVLYRFKVKVPDAVVAEH</sequence>
<evidence type="ECO:0000259" key="12">
    <source>
        <dbReference type="PROSITE" id="PS50866"/>
    </source>
</evidence>
<dbReference type="InterPro" id="IPR056794">
    <property type="entry name" value="PATL1-6_C_GOLD"/>
</dbReference>
<evidence type="ECO:0000256" key="1">
    <source>
        <dbReference type="ARBA" id="ARBA00004370"/>
    </source>
</evidence>
<dbReference type="PANTHER" id="PTHR45932">
    <property type="entry name" value="PATELLIN-1"/>
    <property type="match status" value="1"/>
</dbReference>